<evidence type="ECO:0000313" key="6">
    <source>
        <dbReference type="EMBL" id="PJA15698.1"/>
    </source>
</evidence>
<protein>
    <recommendedName>
        <fullName evidence="8">HAD family phosphatase</fullName>
    </recommendedName>
</protein>
<dbReference type="Gene3D" id="3.40.50.1000">
    <property type="entry name" value="HAD superfamily/HAD-like"/>
    <property type="match status" value="1"/>
</dbReference>
<evidence type="ECO:0000256" key="3">
    <source>
        <dbReference type="ARBA" id="ARBA00022723"/>
    </source>
</evidence>
<dbReference type="EMBL" id="PFQB01000010">
    <property type="protein sequence ID" value="PJA15698.1"/>
    <property type="molecule type" value="Genomic_DNA"/>
</dbReference>
<dbReference type="Gene3D" id="1.10.150.240">
    <property type="entry name" value="Putative phosphatase, domain 2"/>
    <property type="match status" value="1"/>
</dbReference>
<evidence type="ECO:0000256" key="2">
    <source>
        <dbReference type="ARBA" id="ARBA00006171"/>
    </source>
</evidence>
<keyword evidence="4" id="KW-0460">Magnesium</keyword>
<dbReference type="NCBIfam" id="TIGR01509">
    <property type="entry name" value="HAD-SF-IA-v3"/>
    <property type="match status" value="1"/>
</dbReference>
<dbReference type="InterPro" id="IPR006439">
    <property type="entry name" value="HAD-SF_hydro_IA"/>
</dbReference>
<dbReference type="SFLD" id="SFLDG01129">
    <property type="entry name" value="C1.5:_HAD__Beta-PGM__Phosphata"/>
    <property type="match status" value="1"/>
</dbReference>
<dbReference type="NCBIfam" id="TIGR01549">
    <property type="entry name" value="HAD-SF-IA-v1"/>
    <property type="match status" value="1"/>
</dbReference>
<dbReference type="AlphaFoldDB" id="A0A2M7W327"/>
<dbReference type="GO" id="GO:0003824">
    <property type="term" value="F:catalytic activity"/>
    <property type="evidence" value="ECO:0007669"/>
    <property type="project" value="UniProtKB-ARBA"/>
</dbReference>
<dbReference type="PANTHER" id="PTHR46193">
    <property type="entry name" value="6-PHOSPHOGLUCONATE PHOSPHATASE"/>
    <property type="match status" value="1"/>
</dbReference>
<evidence type="ECO:0000256" key="5">
    <source>
        <dbReference type="ARBA" id="ARBA00023277"/>
    </source>
</evidence>
<dbReference type="SFLD" id="SFLDS00003">
    <property type="entry name" value="Haloacid_Dehalogenase"/>
    <property type="match status" value="1"/>
</dbReference>
<evidence type="ECO:0000256" key="1">
    <source>
        <dbReference type="ARBA" id="ARBA00001946"/>
    </source>
</evidence>
<dbReference type="InterPro" id="IPR036412">
    <property type="entry name" value="HAD-like_sf"/>
</dbReference>
<dbReference type="Pfam" id="PF13419">
    <property type="entry name" value="HAD_2"/>
    <property type="match status" value="1"/>
</dbReference>
<dbReference type="Proteomes" id="UP000228952">
    <property type="component" value="Unassembled WGS sequence"/>
</dbReference>
<dbReference type="PANTHER" id="PTHR46193:SF18">
    <property type="entry name" value="HEXITOL PHOSPHATASE B"/>
    <property type="match status" value="1"/>
</dbReference>
<dbReference type="SUPFAM" id="SSF56784">
    <property type="entry name" value="HAD-like"/>
    <property type="match status" value="1"/>
</dbReference>
<keyword evidence="3" id="KW-0479">Metal-binding</keyword>
<comment type="caution">
    <text evidence="6">The sequence shown here is derived from an EMBL/GenBank/DDBJ whole genome shotgun (WGS) entry which is preliminary data.</text>
</comment>
<organism evidence="6 7">
    <name type="scientific">Candidatus Dojkabacteria bacterium CG_4_10_14_0_2_um_filter_Dojkabacteria_WS6_41_15</name>
    <dbReference type="NCBI Taxonomy" id="2014249"/>
    <lineage>
        <taxon>Bacteria</taxon>
        <taxon>Candidatus Dojkabacteria</taxon>
    </lineage>
</organism>
<dbReference type="PRINTS" id="PR00413">
    <property type="entry name" value="HADHALOGNASE"/>
</dbReference>
<proteinExistence type="inferred from homology"/>
<evidence type="ECO:0000256" key="4">
    <source>
        <dbReference type="ARBA" id="ARBA00022842"/>
    </source>
</evidence>
<sequence>MIDLRKKNYFLFDMDGTLVDLERLNYHCFNEVTQEITGTELSFVEYMNYVAGAGTVTGLLSYFASKGVKAPSSEEFLKKYRVRKEFFLDHHFDEMVTVIAGAKEFLTKAKQVGKKLAVGTSTNKFFALMILNKTGLLPYFDTVVTADDVHHRKPNPEIYEKALFQLKGTKPETLIFENTYNGVKSAENAGIDYLVIHSTGENDDVVAKNRNSVDSYGELLPQLY</sequence>
<comment type="similarity">
    <text evidence="2">Belongs to the HAD-like hydrolase superfamily. CbbY/CbbZ/Gph/YieH family.</text>
</comment>
<dbReference type="InterPro" id="IPR023198">
    <property type="entry name" value="PGP-like_dom2"/>
</dbReference>
<dbReference type="InterPro" id="IPR023214">
    <property type="entry name" value="HAD_sf"/>
</dbReference>
<evidence type="ECO:0008006" key="8">
    <source>
        <dbReference type="Google" id="ProtNLM"/>
    </source>
</evidence>
<dbReference type="InterPro" id="IPR051600">
    <property type="entry name" value="Beta-PGM-like"/>
</dbReference>
<keyword evidence="5" id="KW-0119">Carbohydrate metabolism</keyword>
<accession>A0A2M7W327</accession>
<reference evidence="7" key="1">
    <citation type="submission" date="2017-09" db="EMBL/GenBank/DDBJ databases">
        <title>Depth-based differentiation of microbial function through sediment-hosted aquifers and enrichment of novel symbionts in the deep terrestrial subsurface.</title>
        <authorList>
            <person name="Probst A.J."/>
            <person name="Ladd B."/>
            <person name="Jarett J.K."/>
            <person name="Geller-Mcgrath D.E."/>
            <person name="Sieber C.M.K."/>
            <person name="Emerson J.B."/>
            <person name="Anantharaman K."/>
            <person name="Thomas B.C."/>
            <person name="Malmstrom R."/>
            <person name="Stieglmeier M."/>
            <person name="Klingl A."/>
            <person name="Woyke T."/>
            <person name="Ryan C.M."/>
            <person name="Banfield J.F."/>
        </authorList>
    </citation>
    <scope>NUCLEOTIDE SEQUENCE [LARGE SCALE GENOMIC DNA]</scope>
</reference>
<comment type="cofactor">
    <cofactor evidence="1">
        <name>Mg(2+)</name>
        <dbReference type="ChEBI" id="CHEBI:18420"/>
    </cofactor>
</comment>
<dbReference type="InterPro" id="IPR041492">
    <property type="entry name" value="HAD_2"/>
</dbReference>
<gene>
    <name evidence="6" type="ORF">COX64_00400</name>
</gene>
<name>A0A2M7W327_9BACT</name>
<dbReference type="GO" id="GO:0046872">
    <property type="term" value="F:metal ion binding"/>
    <property type="evidence" value="ECO:0007669"/>
    <property type="project" value="UniProtKB-KW"/>
</dbReference>
<evidence type="ECO:0000313" key="7">
    <source>
        <dbReference type="Proteomes" id="UP000228952"/>
    </source>
</evidence>